<gene>
    <name evidence="2" type="ORF">LCGC14_3053900</name>
</gene>
<sequence length="144" mass="15833">MKRQPVVAGRFYEEDPDRLRQQVEEYSVPSAKRSKAIGAMVPHAGLIYSGSVAGMVYSELEAPGAFVLIGPNHTGIGARLAIMERGSWEIPTGSMEIDTALADEIMRHGCDLELDAEAHRMEHSLEVQLPFIAHHFPDAKIVPI</sequence>
<proteinExistence type="inferred from homology"/>
<accession>A0A0F8X955</accession>
<evidence type="ECO:0008006" key="3">
    <source>
        <dbReference type="Google" id="ProtNLM"/>
    </source>
</evidence>
<reference evidence="2" key="1">
    <citation type="journal article" date="2015" name="Nature">
        <title>Complex archaea that bridge the gap between prokaryotes and eukaryotes.</title>
        <authorList>
            <person name="Spang A."/>
            <person name="Saw J.H."/>
            <person name="Jorgensen S.L."/>
            <person name="Zaremba-Niedzwiedzka K."/>
            <person name="Martijn J."/>
            <person name="Lind A.E."/>
            <person name="van Eijk R."/>
            <person name="Schleper C."/>
            <person name="Guy L."/>
            <person name="Ettema T.J."/>
        </authorList>
    </citation>
    <scope>NUCLEOTIDE SEQUENCE</scope>
</reference>
<feature type="non-terminal residue" evidence="2">
    <location>
        <position position="144"/>
    </location>
</feature>
<dbReference type="Gene3D" id="3.40.830.10">
    <property type="entry name" value="LigB-like"/>
    <property type="match status" value="1"/>
</dbReference>
<organism evidence="2">
    <name type="scientific">marine sediment metagenome</name>
    <dbReference type="NCBI Taxonomy" id="412755"/>
    <lineage>
        <taxon>unclassified sequences</taxon>
        <taxon>metagenomes</taxon>
        <taxon>ecological metagenomes</taxon>
    </lineage>
</organism>
<comment type="caution">
    <text evidence="2">The sequence shown here is derived from an EMBL/GenBank/DDBJ whole genome shotgun (WGS) entry which is preliminary data.</text>
</comment>
<evidence type="ECO:0000313" key="2">
    <source>
        <dbReference type="EMBL" id="KKK57495.1"/>
    </source>
</evidence>
<dbReference type="NCBIfam" id="TIGR04336">
    <property type="entry name" value="AmmeMemoSam_B"/>
    <property type="match status" value="1"/>
</dbReference>
<dbReference type="AlphaFoldDB" id="A0A0F8X955"/>
<dbReference type="InterPro" id="IPR002737">
    <property type="entry name" value="MEMO1_fam"/>
</dbReference>
<comment type="similarity">
    <text evidence="1">Belongs to the MEMO1 family.</text>
</comment>
<dbReference type="Pfam" id="PF01875">
    <property type="entry name" value="Memo"/>
    <property type="match status" value="1"/>
</dbReference>
<dbReference type="PANTHER" id="PTHR11060:SF0">
    <property type="entry name" value="PROTEIN MEMO1"/>
    <property type="match status" value="1"/>
</dbReference>
<name>A0A0F8X955_9ZZZZ</name>
<protein>
    <recommendedName>
        <fullName evidence="3">AmmeMemoRadiSam system protein B</fullName>
    </recommendedName>
</protein>
<dbReference type="EMBL" id="LAZR01064451">
    <property type="protein sequence ID" value="KKK57495.1"/>
    <property type="molecule type" value="Genomic_DNA"/>
</dbReference>
<dbReference type="PANTHER" id="PTHR11060">
    <property type="entry name" value="PROTEIN MEMO1"/>
    <property type="match status" value="1"/>
</dbReference>
<evidence type="ECO:0000256" key="1">
    <source>
        <dbReference type="ARBA" id="ARBA00006315"/>
    </source>
</evidence>
<dbReference type="CDD" id="cd07361">
    <property type="entry name" value="MEMO_like"/>
    <property type="match status" value="1"/>
</dbReference>